<dbReference type="InterPro" id="IPR000838">
    <property type="entry name" value="RNA_pol_sigma70_ECF_CS"/>
</dbReference>
<dbReference type="EMBL" id="CP020946">
    <property type="protein sequence ID" value="ASD63951.1"/>
    <property type="molecule type" value="Genomic_DNA"/>
</dbReference>
<organism evidence="9 10">
    <name type="scientific">Bdellovibrio bacteriovorus</name>
    <dbReference type="NCBI Taxonomy" id="959"/>
    <lineage>
        <taxon>Bacteria</taxon>
        <taxon>Pseudomonadati</taxon>
        <taxon>Bdellovibrionota</taxon>
        <taxon>Bdellovibrionia</taxon>
        <taxon>Bdellovibrionales</taxon>
        <taxon>Pseudobdellovibrionaceae</taxon>
        <taxon>Bdellovibrio</taxon>
    </lineage>
</organism>
<evidence type="ECO:0000256" key="2">
    <source>
        <dbReference type="ARBA" id="ARBA00023015"/>
    </source>
</evidence>
<dbReference type="GO" id="GO:0006352">
    <property type="term" value="P:DNA-templated transcription initiation"/>
    <property type="evidence" value="ECO:0007669"/>
    <property type="project" value="InterPro"/>
</dbReference>
<proteinExistence type="inferred from homology"/>
<dbReference type="GO" id="GO:0016987">
    <property type="term" value="F:sigma factor activity"/>
    <property type="evidence" value="ECO:0007669"/>
    <property type="project" value="UniProtKB-KW"/>
</dbReference>
<comment type="similarity">
    <text evidence="1 6">Belongs to the sigma-70 factor family. ECF subfamily.</text>
</comment>
<dbReference type="InterPro" id="IPR014284">
    <property type="entry name" value="RNA_pol_sigma-70_dom"/>
</dbReference>
<dbReference type="PANTHER" id="PTHR43133">
    <property type="entry name" value="RNA POLYMERASE ECF-TYPE SIGMA FACTO"/>
    <property type="match status" value="1"/>
</dbReference>
<dbReference type="Pfam" id="PF04545">
    <property type="entry name" value="Sigma70_r4"/>
    <property type="match status" value="1"/>
</dbReference>
<dbReference type="CDD" id="cd06171">
    <property type="entry name" value="Sigma70_r4"/>
    <property type="match status" value="1"/>
</dbReference>
<evidence type="ECO:0000259" key="8">
    <source>
        <dbReference type="Pfam" id="PF04545"/>
    </source>
</evidence>
<dbReference type="PANTHER" id="PTHR43133:SF8">
    <property type="entry name" value="RNA POLYMERASE SIGMA FACTOR HI_1459-RELATED"/>
    <property type="match status" value="1"/>
</dbReference>
<evidence type="ECO:0000256" key="1">
    <source>
        <dbReference type="ARBA" id="ARBA00010641"/>
    </source>
</evidence>
<dbReference type="Gene3D" id="1.10.1740.10">
    <property type="match status" value="1"/>
</dbReference>
<evidence type="ECO:0000256" key="4">
    <source>
        <dbReference type="ARBA" id="ARBA00023125"/>
    </source>
</evidence>
<dbReference type="OrthoDB" id="5293999at2"/>
<dbReference type="SUPFAM" id="SSF88659">
    <property type="entry name" value="Sigma3 and sigma4 domains of RNA polymerase sigma factors"/>
    <property type="match status" value="1"/>
</dbReference>
<keyword evidence="5 6" id="KW-0804">Transcription</keyword>
<feature type="domain" description="RNA polymerase sigma-70 region 4" evidence="8">
    <location>
        <begin position="133"/>
        <end position="181"/>
    </location>
</feature>
<reference evidence="9 10" key="1">
    <citation type="submission" date="2017-04" db="EMBL/GenBank/DDBJ databases">
        <title>Whole genome sequence of Bdellovibrio bacteriovorus strain SSB218315.</title>
        <authorList>
            <person name="Oyedara O."/>
            <person name="Rodriguez-Perez M.A."/>
        </authorList>
    </citation>
    <scope>NUCLEOTIDE SEQUENCE [LARGE SCALE GENOMIC DNA]</scope>
    <source>
        <strain evidence="9 10">SSB218315</strain>
    </source>
</reference>
<dbReference type="InterPro" id="IPR013325">
    <property type="entry name" value="RNA_pol_sigma_r2"/>
</dbReference>
<protein>
    <recommendedName>
        <fullName evidence="6">RNA polymerase sigma factor</fullName>
    </recommendedName>
</protein>
<evidence type="ECO:0000313" key="10">
    <source>
        <dbReference type="Proteomes" id="UP000197003"/>
    </source>
</evidence>
<keyword evidence="4 6" id="KW-0238">DNA-binding</keyword>
<dbReference type="SUPFAM" id="SSF88946">
    <property type="entry name" value="Sigma2 domain of RNA polymerase sigma factors"/>
    <property type="match status" value="1"/>
</dbReference>
<dbReference type="InterPro" id="IPR013324">
    <property type="entry name" value="RNA_pol_sigma_r3/r4-like"/>
</dbReference>
<dbReference type="InterPro" id="IPR036388">
    <property type="entry name" value="WH-like_DNA-bd_sf"/>
</dbReference>
<evidence type="ECO:0000256" key="3">
    <source>
        <dbReference type="ARBA" id="ARBA00023082"/>
    </source>
</evidence>
<dbReference type="GO" id="GO:0003677">
    <property type="term" value="F:DNA binding"/>
    <property type="evidence" value="ECO:0007669"/>
    <property type="project" value="UniProtKB-KW"/>
</dbReference>
<dbReference type="InterPro" id="IPR007627">
    <property type="entry name" value="RNA_pol_sigma70_r2"/>
</dbReference>
<keyword evidence="2 6" id="KW-0805">Transcription regulation</keyword>
<evidence type="ECO:0000259" key="7">
    <source>
        <dbReference type="Pfam" id="PF04542"/>
    </source>
</evidence>
<evidence type="ECO:0000256" key="5">
    <source>
        <dbReference type="ARBA" id="ARBA00023163"/>
    </source>
</evidence>
<dbReference type="NCBIfam" id="TIGR02937">
    <property type="entry name" value="sigma70-ECF"/>
    <property type="match status" value="1"/>
</dbReference>
<keyword evidence="3 6" id="KW-0731">Sigma factor</keyword>
<name>A0A1Z3N955_BDEBC</name>
<dbReference type="Pfam" id="PF04542">
    <property type="entry name" value="Sigma70_r2"/>
    <property type="match status" value="1"/>
</dbReference>
<evidence type="ECO:0000313" key="9">
    <source>
        <dbReference type="EMBL" id="ASD63951.1"/>
    </source>
</evidence>
<evidence type="ECO:0000256" key="6">
    <source>
        <dbReference type="RuleBase" id="RU000716"/>
    </source>
</evidence>
<dbReference type="Gene3D" id="1.10.10.10">
    <property type="entry name" value="Winged helix-like DNA-binding domain superfamily/Winged helix DNA-binding domain"/>
    <property type="match status" value="1"/>
</dbReference>
<feature type="domain" description="RNA polymerase sigma-70 region 2" evidence="7">
    <location>
        <begin position="38"/>
        <end position="102"/>
    </location>
</feature>
<dbReference type="PROSITE" id="PS01063">
    <property type="entry name" value="SIGMA70_ECF"/>
    <property type="match status" value="1"/>
</dbReference>
<dbReference type="AlphaFoldDB" id="A0A1Z3N955"/>
<dbReference type="InterPro" id="IPR007630">
    <property type="entry name" value="RNA_pol_sigma70_r4"/>
</dbReference>
<gene>
    <name evidence="9" type="ORF">B9G79_10410</name>
</gene>
<dbReference type="InterPro" id="IPR039425">
    <property type="entry name" value="RNA_pol_sigma-70-like"/>
</dbReference>
<dbReference type="Proteomes" id="UP000197003">
    <property type="component" value="Chromosome"/>
</dbReference>
<accession>A0A1Z3N955</accession>
<sequence length="190" mass="22310">MHCFPKKLSVPSGNMNDLSDEDLLIKLSEGERKALDILYLRHSGRVLSYALKRRLSQERAEDLLQIVFLQIYRKKHLYDPKHSALAWIYVITRSELKDYRNREIKDFLEWDDSLSQTEGSAPIMEEKDEAEALLQDLKPREQEILRLRYLDEMEYNEIAALLQESESNIRQIVSRSLKFLKGQKPKGASK</sequence>